<accession>A0A368Q5M5</accession>
<reference evidence="2" key="1">
    <citation type="journal article" date="2012" name="Nat. Biotechnol.">
        <title>Reference genome sequence of the model plant Setaria.</title>
        <authorList>
            <person name="Bennetzen J.L."/>
            <person name="Schmutz J."/>
            <person name="Wang H."/>
            <person name="Percifield R."/>
            <person name="Hawkins J."/>
            <person name="Pontaroli A.C."/>
            <person name="Estep M."/>
            <person name="Feng L."/>
            <person name="Vaughn J.N."/>
            <person name="Grimwood J."/>
            <person name="Jenkins J."/>
            <person name="Barry K."/>
            <person name="Lindquist E."/>
            <person name="Hellsten U."/>
            <person name="Deshpande S."/>
            <person name="Wang X."/>
            <person name="Wu X."/>
            <person name="Mitros T."/>
            <person name="Triplett J."/>
            <person name="Yang X."/>
            <person name="Ye C.Y."/>
            <person name="Mauro-Herrera M."/>
            <person name="Wang L."/>
            <person name="Li P."/>
            <person name="Sharma M."/>
            <person name="Sharma R."/>
            <person name="Ronald P.C."/>
            <person name="Panaud O."/>
            <person name="Kellogg E.A."/>
            <person name="Brutnell T.P."/>
            <person name="Doust A.N."/>
            <person name="Tuskan G.A."/>
            <person name="Rokhsar D."/>
            <person name="Devos K.M."/>
        </authorList>
    </citation>
    <scope>NUCLEOTIDE SEQUENCE [LARGE SCALE GENOMIC DNA]</scope>
    <source>
        <strain evidence="2">Yugu1</strain>
    </source>
</reference>
<evidence type="ECO:0000256" key="1">
    <source>
        <dbReference type="SAM" id="MobiDB-lite"/>
    </source>
</evidence>
<feature type="compositionally biased region" description="Basic and acidic residues" evidence="1">
    <location>
        <begin position="89"/>
        <end position="111"/>
    </location>
</feature>
<dbReference type="EMBL" id="CM003529">
    <property type="protein sequence ID" value="RCV13311.1"/>
    <property type="molecule type" value="Genomic_DNA"/>
</dbReference>
<feature type="region of interest" description="Disordered" evidence="1">
    <location>
        <begin position="76"/>
        <end position="184"/>
    </location>
</feature>
<proteinExistence type="predicted"/>
<sequence>LASRVSHAHRARRHHRIPSATAYITSWTSQATARGSCTCTTGKSCTEQQRRQAWRGLGRGETAAGRGAHRVVEVAALPRPASAPHRSRRASEKNLRDTILRPDPGAREADKACAATATASRGGMPRPARRLLGPDQRSRSTRPARWLQSKEPTNGRRRRPQAAEQRSLAGTDAEEPDERLPARY</sequence>
<protein>
    <submittedName>
        <fullName evidence="2">Uncharacterized protein</fullName>
    </submittedName>
</protein>
<dbReference type="AlphaFoldDB" id="A0A368Q5M5"/>
<feature type="non-terminal residue" evidence="2">
    <location>
        <position position="1"/>
    </location>
</feature>
<gene>
    <name evidence="2" type="ORF">SETIT_2G335800v2</name>
</gene>
<name>A0A368Q5M5_SETIT</name>
<organism evidence="2">
    <name type="scientific">Setaria italica</name>
    <name type="common">Foxtail millet</name>
    <name type="synonym">Panicum italicum</name>
    <dbReference type="NCBI Taxonomy" id="4555"/>
    <lineage>
        <taxon>Eukaryota</taxon>
        <taxon>Viridiplantae</taxon>
        <taxon>Streptophyta</taxon>
        <taxon>Embryophyta</taxon>
        <taxon>Tracheophyta</taxon>
        <taxon>Spermatophyta</taxon>
        <taxon>Magnoliopsida</taxon>
        <taxon>Liliopsida</taxon>
        <taxon>Poales</taxon>
        <taxon>Poaceae</taxon>
        <taxon>PACMAD clade</taxon>
        <taxon>Panicoideae</taxon>
        <taxon>Panicodae</taxon>
        <taxon>Paniceae</taxon>
        <taxon>Cenchrinae</taxon>
        <taxon>Setaria</taxon>
    </lineage>
</organism>
<reference evidence="2" key="2">
    <citation type="submission" date="2015-07" db="EMBL/GenBank/DDBJ databases">
        <authorList>
            <person name="Noorani M."/>
        </authorList>
    </citation>
    <scope>NUCLEOTIDE SEQUENCE</scope>
    <source>
        <strain evidence="2">Yugu1</strain>
    </source>
</reference>
<evidence type="ECO:0000313" key="2">
    <source>
        <dbReference type="EMBL" id="RCV13311.1"/>
    </source>
</evidence>